<keyword evidence="3" id="KW-1185">Reference proteome</keyword>
<dbReference type="RefSeq" id="WP_219938091.1">
    <property type="nucleotide sequence ID" value="NZ_JAGFNY010000033.1"/>
</dbReference>
<keyword evidence="1" id="KW-0472">Membrane</keyword>
<keyword evidence="1" id="KW-0812">Transmembrane</keyword>
<dbReference type="Proteomes" id="UP000731465">
    <property type="component" value="Unassembled WGS sequence"/>
</dbReference>
<organism evidence="2 3">
    <name type="scientific">Succinivibrio faecicola</name>
    <dbReference type="NCBI Taxonomy" id="2820300"/>
    <lineage>
        <taxon>Bacteria</taxon>
        <taxon>Pseudomonadati</taxon>
        <taxon>Pseudomonadota</taxon>
        <taxon>Gammaproteobacteria</taxon>
        <taxon>Aeromonadales</taxon>
        <taxon>Succinivibrionaceae</taxon>
        <taxon>Succinivibrio</taxon>
    </lineage>
</organism>
<reference evidence="2 3" key="1">
    <citation type="submission" date="2021-03" db="EMBL/GenBank/DDBJ databases">
        <title>Succinivibrio sp. nov. isolated from feces of cow.</title>
        <authorList>
            <person name="Choi J.-Y."/>
        </authorList>
    </citation>
    <scope>NUCLEOTIDE SEQUENCE [LARGE SCALE GENOMIC DNA]</scope>
    <source>
        <strain evidence="2 3">AGMB01872</strain>
    </source>
</reference>
<comment type="caution">
    <text evidence="2">The sequence shown here is derived from an EMBL/GenBank/DDBJ whole genome shotgun (WGS) entry which is preliminary data.</text>
</comment>
<gene>
    <name evidence="2" type="ORF">J5V48_08165</name>
</gene>
<accession>A0ABS7DHU7</accession>
<feature type="transmembrane region" description="Helical" evidence="1">
    <location>
        <begin position="20"/>
        <end position="40"/>
    </location>
</feature>
<evidence type="ECO:0000313" key="2">
    <source>
        <dbReference type="EMBL" id="MBW7570866.1"/>
    </source>
</evidence>
<evidence type="ECO:0000313" key="3">
    <source>
        <dbReference type="Proteomes" id="UP000731465"/>
    </source>
</evidence>
<proteinExistence type="predicted"/>
<sequence>MKSDKEKKLLKPFGFTFFKAAKLMMFAFVFSSIGFSFAAYKANVAIMDVTQQVSKKLAQDFLNLSRLYRQDKNYEQYLVMQKSAPLLVYYRRLGAADLSLNRVELKKVKAQKKKISASTYLLRYKSLED</sequence>
<protein>
    <submittedName>
        <fullName evidence="2">Uncharacterized protein</fullName>
    </submittedName>
</protein>
<name>A0ABS7DHU7_9GAMM</name>
<keyword evidence="1" id="KW-1133">Transmembrane helix</keyword>
<evidence type="ECO:0000256" key="1">
    <source>
        <dbReference type="SAM" id="Phobius"/>
    </source>
</evidence>
<dbReference type="EMBL" id="JAGFNY010000033">
    <property type="protein sequence ID" value="MBW7570866.1"/>
    <property type="molecule type" value="Genomic_DNA"/>
</dbReference>